<dbReference type="AlphaFoldDB" id="A0A4Q0SX09"/>
<dbReference type="Proteomes" id="UP000289437">
    <property type="component" value="Unassembled WGS sequence"/>
</dbReference>
<reference evidence="3" key="2">
    <citation type="submission" date="2019-02" db="EMBL/GenBank/DDBJ databases">
        <title>Granulicella sibirica sp. nov., a psychrotolerant acidobacterium isolated from an organic soil layer in forested tundra, West Siberia.</title>
        <authorList>
            <person name="Oshkin I.Y."/>
            <person name="Kulichevskaya I.S."/>
            <person name="Rijpstra W.I.C."/>
            <person name="Sinninghe Damste J.S."/>
            <person name="Rakitin A.L."/>
            <person name="Ravin N.V."/>
            <person name="Dedysh S.N."/>
        </authorList>
    </citation>
    <scope>NUCLEOTIDE SEQUENCE [LARGE SCALE GENOMIC DNA]</scope>
    <source>
        <strain evidence="3">AF10</strain>
    </source>
</reference>
<protein>
    <submittedName>
        <fullName evidence="2">Glutamate synthase [NADPH] large chain</fullName>
    </submittedName>
</protein>
<dbReference type="EMBL" id="RDSM01000005">
    <property type="protein sequence ID" value="RXH54118.1"/>
    <property type="molecule type" value="Genomic_DNA"/>
</dbReference>
<dbReference type="InterPro" id="IPR044922">
    <property type="entry name" value="DUF2063_N_sf"/>
</dbReference>
<evidence type="ECO:0000313" key="3">
    <source>
        <dbReference type="Proteomes" id="UP000289437"/>
    </source>
</evidence>
<feature type="domain" description="Putative DNA-binding" evidence="1">
    <location>
        <begin position="40"/>
        <end position="114"/>
    </location>
</feature>
<reference evidence="2 3" key="1">
    <citation type="submission" date="2018-11" db="EMBL/GenBank/DDBJ databases">
        <authorList>
            <person name="Mardanov A.V."/>
            <person name="Ravin N.V."/>
            <person name="Dedysh S.N."/>
        </authorList>
    </citation>
    <scope>NUCLEOTIDE SEQUENCE [LARGE SCALE GENOMIC DNA]</scope>
    <source>
        <strain evidence="2 3">AF10</strain>
    </source>
</reference>
<gene>
    <name evidence="2" type="ORF">GRAN_4769</name>
</gene>
<name>A0A4Q0SX09_9BACT</name>
<proteinExistence type="predicted"/>
<dbReference type="OrthoDB" id="192286at2"/>
<evidence type="ECO:0000313" key="2">
    <source>
        <dbReference type="EMBL" id="RXH54118.1"/>
    </source>
</evidence>
<organism evidence="2 3">
    <name type="scientific">Granulicella sibirica</name>
    <dbReference type="NCBI Taxonomy" id="2479048"/>
    <lineage>
        <taxon>Bacteria</taxon>
        <taxon>Pseudomonadati</taxon>
        <taxon>Acidobacteriota</taxon>
        <taxon>Terriglobia</taxon>
        <taxon>Terriglobales</taxon>
        <taxon>Acidobacteriaceae</taxon>
        <taxon>Granulicella</taxon>
    </lineage>
</organism>
<accession>A0A4Q0SX09</accession>
<evidence type="ECO:0000259" key="1">
    <source>
        <dbReference type="Pfam" id="PF09836"/>
    </source>
</evidence>
<comment type="caution">
    <text evidence="2">The sequence shown here is derived from an EMBL/GenBank/DDBJ whole genome shotgun (WGS) entry which is preliminary data.</text>
</comment>
<keyword evidence="3" id="KW-1185">Reference proteome</keyword>
<sequence>MTLLELQRQMSDDVRRSLDANFDMQQMREDGRSMSEVAASYIRPNPELSSFQRLEIYNRQYWFRVISAVSEDFPALAALIGSKGFDALVLAYLRENPSVSFTLRNLGSRLPVWLVDHPEFEPKNRHDLVVDVARLEWAYVEAYDRAEVTPLTLEDFSGLDVDSTLSLQPHLQLLTLRYPVDELVLAVREQTPASEMSSNAASELTKKTQPKLPAMRRTPIHLAVHRFDNSVYYRRIDPGAYLLLRALQERKPLGESLEIAFAGSAHSPEEQVEKIREYFAHAAELGWFCHRPADAIGVQ</sequence>
<dbReference type="InterPro" id="IPR018640">
    <property type="entry name" value="DUF2063"/>
</dbReference>
<dbReference type="Gene3D" id="1.10.150.690">
    <property type="entry name" value="DUF2063"/>
    <property type="match status" value="1"/>
</dbReference>
<dbReference type="Pfam" id="PF09836">
    <property type="entry name" value="DUF2063"/>
    <property type="match status" value="1"/>
</dbReference>